<sequence length="420" mass="46384">MIKGDPGMEDIYEWSQKQINVPLRGRTGHGDGVHLLTGPIYVCGAEPGDVLQVDILDIVPRINPASGKTYGSNAAASWGYQYKAGFLDGIKREVITIYEILRDSANNLLWAVPDYQFTYNAPQKGYVGPVTTCTETYGLVPETANGIHYEWNDTSRLYRYNTPVPCENGTQTWTSYLYPGVITPHPTGTEDYDIRGKFKVPINFHIGNMGVASYYSQLVDSVPPAIHGGNIDDRRIGKGATMYYPVQVNGALLSLGDCHTAMGDSELDGTGIETSVTPTLRVTLHKKNALPLKVSKLHYPLLENDNEFAVHGFNYMNYLKDLPNPSKDIYKINNLTSAFTNTYNNTRDFIMTAFNMTEDQAITAITVGIDFSVSQVVNGQWGMQGIVPKWMFNMSDTSPFTPKVMAGTSKPANVTLLTSL</sequence>
<dbReference type="GO" id="GO:0016811">
    <property type="term" value="F:hydrolase activity, acting on carbon-nitrogen (but not peptide) bonds, in linear amides"/>
    <property type="evidence" value="ECO:0007669"/>
    <property type="project" value="InterPro"/>
</dbReference>
<dbReference type="Proteomes" id="UP001314263">
    <property type="component" value="Unassembled WGS sequence"/>
</dbReference>
<dbReference type="Gene3D" id="3.10.28.20">
    <property type="entry name" value="Acetamidase/Formamidase-like domains"/>
    <property type="match status" value="1"/>
</dbReference>
<name>A0AAV1IHS1_9CHLO</name>
<dbReference type="PANTHER" id="PTHR31891">
    <property type="entry name" value="FORMAMIDASE C869.04-RELATED"/>
    <property type="match status" value="1"/>
</dbReference>
<dbReference type="EMBL" id="CAUYUE010000013">
    <property type="protein sequence ID" value="CAK0785757.1"/>
    <property type="molecule type" value="Genomic_DNA"/>
</dbReference>
<dbReference type="AlphaFoldDB" id="A0AAV1IHS1"/>
<gene>
    <name evidence="1" type="ORF">CVIRNUC_008968</name>
</gene>
<accession>A0AAV1IHS1</accession>
<dbReference type="SUPFAM" id="SSF141130">
    <property type="entry name" value="Acetamidase/Formamidase-like"/>
    <property type="match status" value="1"/>
</dbReference>
<protein>
    <recommendedName>
        <fullName evidence="3">Acetamidase</fullName>
    </recommendedName>
</protein>
<evidence type="ECO:0000313" key="2">
    <source>
        <dbReference type="Proteomes" id="UP001314263"/>
    </source>
</evidence>
<proteinExistence type="predicted"/>
<keyword evidence="2" id="KW-1185">Reference proteome</keyword>
<comment type="caution">
    <text evidence="1">The sequence shown here is derived from an EMBL/GenBank/DDBJ whole genome shotgun (WGS) entry which is preliminary data.</text>
</comment>
<dbReference type="Gene3D" id="2.60.120.580">
    <property type="entry name" value="Acetamidase/Formamidase-like domains"/>
    <property type="match status" value="2"/>
</dbReference>
<reference evidence="1 2" key="1">
    <citation type="submission" date="2023-10" db="EMBL/GenBank/DDBJ databases">
        <authorList>
            <person name="Maclean D."/>
            <person name="Macfadyen A."/>
        </authorList>
    </citation>
    <scope>NUCLEOTIDE SEQUENCE [LARGE SCALE GENOMIC DNA]</scope>
</reference>
<evidence type="ECO:0000313" key="1">
    <source>
        <dbReference type="EMBL" id="CAK0785757.1"/>
    </source>
</evidence>
<dbReference type="InterPro" id="IPR004304">
    <property type="entry name" value="FmdA_AmdA"/>
</dbReference>
<evidence type="ECO:0008006" key="3">
    <source>
        <dbReference type="Google" id="ProtNLM"/>
    </source>
</evidence>
<dbReference type="PANTHER" id="PTHR31891:SF1">
    <property type="entry name" value="FORMAMIDASE C869.04-RELATED"/>
    <property type="match status" value="1"/>
</dbReference>
<organism evidence="1 2">
    <name type="scientific">Coccomyxa viridis</name>
    <dbReference type="NCBI Taxonomy" id="1274662"/>
    <lineage>
        <taxon>Eukaryota</taxon>
        <taxon>Viridiplantae</taxon>
        <taxon>Chlorophyta</taxon>
        <taxon>core chlorophytes</taxon>
        <taxon>Trebouxiophyceae</taxon>
        <taxon>Trebouxiophyceae incertae sedis</taxon>
        <taxon>Coccomyxaceae</taxon>
        <taxon>Coccomyxa</taxon>
    </lineage>
</organism>
<dbReference type="Pfam" id="PF03069">
    <property type="entry name" value="FmdA_AmdA"/>
    <property type="match status" value="2"/>
</dbReference>